<dbReference type="OMA" id="EAIACAY"/>
<accession>A0A200QWU2</accession>
<comment type="caution">
    <text evidence="8">Lacks conserved residue(s) required for the propagation of feature annotation.</text>
</comment>
<evidence type="ECO:0000259" key="10">
    <source>
        <dbReference type="Pfam" id="PF04535"/>
    </source>
</evidence>
<dbReference type="Pfam" id="PF04535">
    <property type="entry name" value="CASP_dom"/>
    <property type="match status" value="1"/>
</dbReference>
<feature type="domain" description="Casparian strip membrane protein" evidence="10">
    <location>
        <begin position="5"/>
        <end position="141"/>
    </location>
</feature>
<keyword evidence="9" id="KW-0732">Signal</keyword>
<evidence type="ECO:0000256" key="8">
    <source>
        <dbReference type="RuleBase" id="RU361233"/>
    </source>
</evidence>
<dbReference type="PANTHER" id="PTHR36488:SF8">
    <property type="entry name" value="CASP-LIKE PROTEIN 1U1"/>
    <property type="match status" value="1"/>
</dbReference>
<evidence type="ECO:0000313" key="11">
    <source>
        <dbReference type="EMBL" id="OVA14929.1"/>
    </source>
</evidence>
<dbReference type="GO" id="GO:0005886">
    <property type="term" value="C:plasma membrane"/>
    <property type="evidence" value="ECO:0007669"/>
    <property type="project" value="UniProtKB-SubCell"/>
</dbReference>
<evidence type="ECO:0000256" key="4">
    <source>
        <dbReference type="ARBA" id="ARBA00022475"/>
    </source>
</evidence>
<dbReference type="Proteomes" id="UP000195402">
    <property type="component" value="Unassembled WGS sequence"/>
</dbReference>
<comment type="similarity">
    <text evidence="2 8">Belongs to the Casparian strip membrane proteins (CASP) family.</text>
</comment>
<feature type="transmembrane region" description="Helical" evidence="8">
    <location>
        <begin position="86"/>
        <end position="106"/>
    </location>
</feature>
<keyword evidence="5 8" id="KW-0812">Transmembrane</keyword>
<organism evidence="11 12">
    <name type="scientific">Macleaya cordata</name>
    <name type="common">Five-seeded plume-poppy</name>
    <name type="synonym">Bocconia cordata</name>
    <dbReference type="NCBI Taxonomy" id="56857"/>
    <lineage>
        <taxon>Eukaryota</taxon>
        <taxon>Viridiplantae</taxon>
        <taxon>Streptophyta</taxon>
        <taxon>Embryophyta</taxon>
        <taxon>Tracheophyta</taxon>
        <taxon>Spermatophyta</taxon>
        <taxon>Magnoliopsida</taxon>
        <taxon>Ranunculales</taxon>
        <taxon>Papaveraceae</taxon>
        <taxon>Papaveroideae</taxon>
        <taxon>Macleaya</taxon>
    </lineage>
</organism>
<dbReference type="NCBIfam" id="TIGR01569">
    <property type="entry name" value="A_tha_TIGR01569"/>
    <property type="match status" value="1"/>
</dbReference>
<evidence type="ECO:0000256" key="1">
    <source>
        <dbReference type="ARBA" id="ARBA00004651"/>
    </source>
</evidence>
<dbReference type="InterPro" id="IPR006702">
    <property type="entry name" value="CASP_dom"/>
</dbReference>
<evidence type="ECO:0000256" key="5">
    <source>
        <dbReference type="ARBA" id="ARBA00022692"/>
    </source>
</evidence>
<comment type="subcellular location">
    <subcellularLocation>
        <location evidence="1 8">Cell membrane</location>
        <topology evidence="1 8">Multi-pass membrane protein</topology>
    </subcellularLocation>
</comment>
<dbReference type="AlphaFoldDB" id="A0A200QWU2"/>
<dbReference type="InParanoid" id="A0A200QWU2"/>
<feature type="transmembrane region" description="Helical" evidence="8">
    <location>
        <begin position="132"/>
        <end position="156"/>
    </location>
</feature>
<dbReference type="InterPro" id="IPR006459">
    <property type="entry name" value="CASP/CASPL"/>
</dbReference>
<dbReference type="OrthoDB" id="1906221at2759"/>
<protein>
    <recommendedName>
        <fullName evidence="8">CASP-like protein</fullName>
    </recommendedName>
</protein>
<evidence type="ECO:0000256" key="7">
    <source>
        <dbReference type="ARBA" id="ARBA00023136"/>
    </source>
</evidence>
<name>A0A200QWU2_MACCD</name>
<dbReference type="STRING" id="56857.A0A200QWU2"/>
<dbReference type="InterPro" id="IPR044173">
    <property type="entry name" value="CASPL"/>
</dbReference>
<keyword evidence="7 8" id="KW-0472">Membrane</keyword>
<keyword evidence="6 8" id="KW-1133">Transmembrane helix</keyword>
<dbReference type="EMBL" id="MVGT01000940">
    <property type="protein sequence ID" value="OVA14929.1"/>
    <property type="molecule type" value="Genomic_DNA"/>
</dbReference>
<keyword evidence="12" id="KW-1185">Reference proteome</keyword>
<proteinExistence type="inferred from homology"/>
<evidence type="ECO:0000256" key="2">
    <source>
        <dbReference type="ARBA" id="ARBA00007651"/>
    </source>
</evidence>
<feature type="signal peptide" evidence="9">
    <location>
        <begin position="1"/>
        <end position="23"/>
    </location>
</feature>
<feature type="chain" id="PRO_5013392560" description="CASP-like protein" evidence="9">
    <location>
        <begin position="24"/>
        <end position="164"/>
    </location>
</feature>
<comment type="subunit">
    <text evidence="3 8">Homodimer and heterodimers.</text>
</comment>
<comment type="caution">
    <text evidence="11">The sequence shown here is derived from an EMBL/GenBank/DDBJ whole genome shotgun (WGS) entry which is preliminary data.</text>
</comment>
<reference evidence="11 12" key="1">
    <citation type="journal article" date="2017" name="Mol. Plant">
        <title>The Genome of Medicinal Plant Macleaya cordata Provides New Insights into Benzylisoquinoline Alkaloids Metabolism.</title>
        <authorList>
            <person name="Liu X."/>
            <person name="Liu Y."/>
            <person name="Huang P."/>
            <person name="Ma Y."/>
            <person name="Qing Z."/>
            <person name="Tang Q."/>
            <person name="Cao H."/>
            <person name="Cheng P."/>
            <person name="Zheng Y."/>
            <person name="Yuan Z."/>
            <person name="Zhou Y."/>
            <person name="Liu J."/>
            <person name="Tang Z."/>
            <person name="Zhuo Y."/>
            <person name="Zhang Y."/>
            <person name="Yu L."/>
            <person name="Huang J."/>
            <person name="Yang P."/>
            <person name="Peng Q."/>
            <person name="Zhang J."/>
            <person name="Jiang W."/>
            <person name="Zhang Z."/>
            <person name="Lin K."/>
            <person name="Ro D.K."/>
            <person name="Chen X."/>
            <person name="Xiong X."/>
            <person name="Shang Y."/>
            <person name="Huang S."/>
            <person name="Zeng J."/>
        </authorList>
    </citation>
    <scope>NUCLEOTIDE SEQUENCE [LARGE SCALE GENOMIC DNA]</scope>
    <source>
        <strain evidence="12">cv. BLH2017</strain>
        <tissue evidence="11">Root</tissue>
    </source>
</reference>
<sequence>MAKTKKLCAFLLRFLAFGATLSAAIVMATSRETTTVFNVSYEAKYSNTPAFKFFFIANAIGSVYSLIVLLLPLWGELRRFVMVLDVIVTMLLTSGVSAALAIAYVGKKGNSHAGWLPICGQVTDFCDHVTGALIAGFAGVIIYLLVLLCQSIHTVFNPLLVLKT</sequence>
<evidence type="ECO:0000256" key="6">
    <source>
        <dbReference type="ARBA" id="ARBA00022989"/>
    </source>
</evidence>
<feature type="transmembrane region" description="Helical" evidence="8">
    <location>
        <begin position="53"/>
        <end position="74"/>
    </location>
</feature>
<keyword evidence="4 8" id="KW-1003">Cell membrane</keyword>
<dbReference type="PANTHER" id="PTHR36488">
    <property type="entry name" value="CASP-LIKE PROTEIN 1U1"/>
    <property type="match status" value="1"/>
</dbReference>
<evidence type="ECO:0000313" key="12">
    <source>
        <dbReference type="Proteomes" id="UP000195402"/>
    </source>
</evidence>
<gene>
    <name evidence="11" type="ORF">BVC80_8951g33</name>
</gene>
<evidence type="ECO:0000256" key="9">
    <source>
        <dbReference type="SAM" id="SignalP"/>
    </source>
</evidence>
<evidence type="ECO:0000256" key="3">
    <source>
        <dbReference type="ARBA" id="ARBA00011489"/>
    </source>
</evidence>